<dbReference type="HAMAP" id="MF_00374">
    <property type="entry name" value="Ribosomal_uL29"/>
    <property type="match status" value="1"/>
</dbReference>
<dbReference type="AlphaFoldDB" id="A0A0H4TB54"/>
<dbReference type="InterPro" id="IPR001854">
    <property type="entry name" value="Ribosomal_uL29"/>
</dbReference>
<keyword evidence="2 5" id="KW-0689">Ribosomal protein</keyword>
<dbReference type="Pfam" id="PF00831">
    <property type="entry name" value="Ribosomal_L29"/>
    <property type="match status" value="1"/>
</dbReference>
<dbReference type="NCBIfam" id="TIGR00012">
    <property type="entry name" value="L29"/>
    <property type="match status" value="1"/>
</dbReference>
<dbReference type="InterPro" id="IPR036049">
    <property type="entry name" value="Ribosomal_uL29_sf"/>
</dbReference>
<protein>
    <recommendedName>
        <fullName evidence="4 5">Large ribosomal subunit protein uL29</fullName>
    </recommendedName>
</protein>
<dbReference type="GO" id="GO:1990904">
    <property type="term" value="C:ribonucleoprotein complex"/>
    <property type="evidence" value="ECO:0007669"/>
    <property type="project" value="UniProtKB-KW"/>
</dbReference>
<sequence>MARRVEKLRELDVRELEVKQRELAEQIFRLRFQLTSGQAEALKRLREARKDMARIQTLLRQQELKRSNGN</sequence>
<evidence type="ECO:0000256" key="2">
    <source>
        <dbReference type="ARBA" id="ARBA00022980"/>
    </source>
</evidence>
<keyword evidence="3 5" id="KW-0687">Ribonucleoprotein</keyword>
<dbReference type="GO" id="GO:0003735">
    <property type="term" value="F:structural constituent of ribosome"/>
    <property type="evidence" value="ECO:0007669"/>
    <property type="project" value="InterPro"/>
</dbReference>
<name>A0A0H4TB54_9BACT</name>
<evidence type="ECO:0000256" key="1">
    <source>
        <dbReference type="ARBA" id="ARBA00009254"/>
    </source>
</evidence>
<evidence type="ECO:0000256" key="3">
    <source>
        <dbReference type="ARBA" id="ARBA00023274"/>
    </source>
</evidence>
<dbReference type="EMBL" id="KT007065">
    <property type="protein sequence ID" value="AKQ05226.1"/>
    <property type="molecule type" value="Genomic_DNA"/>
</dbReference>
<proteinExistence type="inferred from homology"/>
<evidence type="ECO:0000313" key="6">
    <source>
        <dbReference type="EMBL" id="AKQ05226.1"/>
    </source>
</evidence>
<evidence type="ECO:0000256" key="4">
    <source>
        <dbReference type="ARBA" id="ARBA00035204"/>
    </source>
</evidence>
<reference evidence="6" key="1">
    <citation type="journal article" date="2015" name="ISME J.">
        <title>Aquifer environment selects for microbial species cohorts in sediment and groundwater.</title>
        <authorList>
            <person name="Hug L.A."/>
            <person name="Thomas B.C."/>
            <person name="Brown C.T."/>
            <person name="Frischkorn K.R."/>
            <person name="Williams K.H."/>
            <person name="Tringe S.G."/>
            <person name="Banfield J.F."/>
        </authorList>
    </citation>
    <scope>NUCLEOTIDE SEQUENCE</scope>
</reference>
<comment type="similarity">
    <text evidence="1 5">Belongs to the universal ribosomal protein uL29 family.</text>
</comment>
<organism evidence="6">
    <name type="scientific">uncultured Acidobacteria bacterium Rifle_16ft_4_minimus_31789</name>
    <dbReference type="NCBI Taxonomy" id="1665084"/>
    <lineage>
        <taxon>Bacteria</taxon>
        <taxon>Pseudomonadati</taxon>
        <taxon>Acidobacteriota</taxon>
        <taxon>environmental samples</taxon>
    </lineage>
</organism>
<dbReference type="GO" id="GO:0005840">
    <property type="term" value="C:ribosome"/>
    <property type="evidence" value="ECO:0007669"/>
    <property type="project" value="UniProtKB-KW"/>
</dbReference>
<dbReference type="GO" id="GO:0006412">
    <property type="term" value="P:translation"/>
    <property type="evidence" value="ECO:0007669"/>
    <property type="project" value="UniProtKB-UniRule"/>
</dbReference>
<dbReference type="Gene3D" id="1.10.287.310">
    <property type="match status" value="1"/>
</dbReference>
<evidence type="ECO:0000256" key="5">
    <source>
        <dbReference type="HAMAP-Rule" id="MF_00374"/>
    </source>
</evidence>
<gene>
    <name evidence="5 6" type="primary">rpmC</name>
</gene>
<dbReference type="SUPFAM" id="SSF46561">
    <property type="entry name" value="Ribosomal protein L29 (L29p)"/>
    <property type="match status" value="1"/>
</dbReference>
<accession>A0A0H4TB54</accession>